<evidence type="ECO:0000313" key="8">
    <source>
        <dbReference type="Proteomes" id="UP001174934"/>
    </source>
</evidence>
<reference evidence="7" key="1">
    <citation type="submission" date="2023-06" db="EMBL/GenBank/DDBJ databases">
        <title>Genome-scale phylogeny and comparative genomics of the fungal order Sordariales.</title>
        <authorList>
            <consortium name="Lawrence Berkeley National Laboratory"/>
            <person name="Hensen N."/>
            <person name="Bonometti L."/>
            <person name="Westerberg I."/>
            <person name="Brannstrom I.O."/>
            <person name="Guillou S."/>
            <person name="Cros-Aarteil S."/>
            <person name="Calhoun S."/>
            <person name="Haridas S."/>
            <person name="Kuo A."/>
            <person name="Mondo S."/>
            <person name="Pangilinan J."/>
            <person name="Riley R."/>
            <person name="LaButti K."/>
            <person name="Andreopoulos B."/>
            <person name="Lipzen A."/>
            <person name="Chen C."/>
            <person name="Yanf M."/>
            <person name="Daum C."/>
            <person name="Ng V."/>
            <person name="Clum A."/>
            <person name="Steindorff A."/>
            <person name="Ohm R."/>
            <person name="Martin F."/>
            <person name="Silar P."/>
            <person name="Natvig D."/>
            <person name="Lalanne C."/>
            <person name="Gautier V."/>
            <person name="Ament-velasquez S.L."/>
            <person name="Kruys A."/>
            <person name="Hutchinson M.I."/>
            <person name="Powell A.J."/>
            <person name="Barry K."/>
            <person name="Miller A.N."/>
            <person name="Grigoriev I.V."/>
            <person name="Debuchy R."/>
            <person name="Gladieux P."/>
            <person name="Thoren M.H."/>
            <person name="Johannesson H."/>
        </authorList>
    </citation>
    <scope>NUCLEOTIDE SEQUENCE</scope>
    <source>
        <strain evidence="7">SMH3391-2</strain>
    </source>
</reference>
<name>A0AA39XK52_9PEZI</name>
<evidence type="ECO:0000256" key="4">
    <source>
        <dbReference type="ARBA" id="ARBA00023136"/>
    </source>
</evidence>
<feature type="region of interest" description="Disordered" evidence="5">
    <location>
        <begin position="385"/>
        <end position="431"/>
    </location>
</feature>
<keyword evidence="4 6" id="KW-0472">Membrane</keyword>
<evidence type="ECO:0000313" key="7">
    <source>
        <dbReference type="EMBL" id="KAK0635503.1"/>
    </source>
</evidence>
<dbReference type="GO" id="GO:0071944">
    <property type="term" value="C:cell periphery"/>
    <property type="evidence" value="ECO:0007669"/>
    <property type="project" value="UniProtKB-ARBA"/>
</dbReference>
<feature type="region of interest" description="Disordered" evidence="5">
    <location>
        <begin position="246"/>
        <end position="281"/>
    </location>
</feature>
<feature type="compositionally biased region" description="Low complexity" evidence="5">
    <location>
        <begin position="386"/>
        <end position="397"/>
    </location>
</feature>
<gene>
    <name evidence="7" type="ORF">B0T17DRAFT_46213</name>
</gene>
<evidence type="ECO:0000256" key="5">
    <source>
        <dbReference type="SAM" id="MobiDB-lite"/>
    </source>
</evidence>
<feature type="region of interest" description="Disordered" evidence="5">
    <location>
        <begin position="150"/>
        <end position="172"/>
    </location>
</feature>
<evidence type="ECO:0000256" key="2">
    <source>
        <dbReference type="ARBA" id="ARBA00022692"/>
    </source>
</evidence>
<comment type="subcellular location">
    <subcellularLocation>
        <location evidence="1">Membrane</location>
        <topology evidence="1">Single-pass membrane protein</topology>
    </subcellularLocation>
</comment>
<feature type="compositionally biased region" description="Polar residues" evidence="5">
    <location>
        <begin position="417"/>
        <end position="426"/>
    </location>
</feature>
<sequence length="444" mass="48368">MTNRISPACFPRSSNSTAASPMSTGTIVGISFAAAALFICAFCLFFIYWRRQRRLDARDDEFYQAGEDDGQNTAPPPMYTLDHKGSSYYIYSSETAKISKSLSPMSEMASAMPAHPAYIPRAVVRGMGPVAAAPAHTTNTQAWTLSHLQSNKPSVSDGQLMADASDSDDRERIPNYSRSIQRRTDLPLRVEMEAGARAGTGRAPEQQLESCADGNNRNAITSHQAPLLQSPAQLKVDNNVVSISGSSNNHHPSFAARRPIPDLTIPTTLRPSQRPARKYSPPRLNLNLAHGQNSKPPPRIHGAEKPLSGRENMAISGPMAFPPATQPSTRQWQQEEQYQRQQQIYGATNPAEAITAATAATATTADRRTFRDRTFSYFMNRNSLLGSSSSQERSGSAAGAGAGIGVTSRSGRHDSSSDNQQHNRYSGANRHYTEIEIGRGSDIW</sequence>
<dbReference type="PANTHER" id="PTHR15549">
    <property type="entry name" value="PAIRED IMMUNOGLOBULIN-LIKE TYPE 2 RECEPTOR"/>
    <property type="match status" value="1"/>
</dbReference>
<accession>A0AA39XK52</accession>
<evidence type="ECO:0000256" key="3">
    <source>
        <dbReference type="ARBA" id="ARBA00022989"/>
    </source>
</evidence>
<feature type="region of interest" description="Disordered" evidence="5">
    <location>
        <begin position="1"/>
        <end position="20"/>
    </location>
</feature>
<dbReference type="GO" id="GO:0016020">
    <property type="term" value="C:membrane"/>
    <property type="evidence" value="ECO:0007669"/>
    <property type="project" value="UniProtKB-SubCell"/>
</dbReference>
<dbReference type="InterPro" id="IPR051694">
    <property type="entry name" value="Immunoregulatory_rcpt-like"/>
</dbReference>
<evidence type="ECO:0000256" key="6">
    <source>
        <dbReference type="SAM" id="Phobius"/>
    </source>
</evidence>
<feature type="compositionally biased region" description="Low complexity" evidence="5">
    <location>
        <begin position="330"/>
        <end position="343"/>
    </location>
</feature>
<dbReference type="PANTHER" id="PTHR15549:SF27">
    <property type="entry name" value="CHITIN-BINDING TYPE-1 DOMAIN-CONTAINING PROTEIN"/>
    <property type="match status" value="1"/>
</dbReference>
<keyword evidence="3 6" id="KW-1133">Transmembrane helix</keyword>
<dbReference type="AlphaFoldDB" id="A0AA39XK52"/>
<feature type="transmembrane region" description="Helical" evidence="6">
    <location>
        <begin position="27"/>
        <end position="49"/>
    </location>
</feature>
<dbReference type="Proteomes" id="UP001174934">
    <property type="component" value="Unassembled WGS sequence"/>
</dbReference>
<feature type="region of interest" description="Disordered" evidence="5">
    <location>
        <begin position="318"/>
        <end position="343"/>
    </location>
</feature>
<dbReference type="EMBL" id="JAULSR010000001">
    <property type="protein sequence ID" value="KAK0635503.1"/>
    <property type="molecule type" value="Genomic_DNA"/>
</dbReference>
<evidence type="ECO:0000256" key="1">
    <source>
        <dbReference type="ARBA" id="ARBA00004167"/>
    </source>
</evidence>
<keyword evidence="8" id="KW-1185">Reference proteome</keyword>
<comment type="caution">
    <text evidence="7">The sequence shown here is derived from an EMBL/GenBank/DDBJ whole genome shotgun (WGS) entry which is preliminary data.</text>
</comment>
<organism evidence="7 8">
    <name type="scientific">Bombardia bombarda</name>
    <dbReference type="NCBI Taxonomy" id="252184"/>
    <lineage>
        <taxon>Eukaryota</taxon>
        <taxon>Fungi</taxon>
        <taxon>Dikarya</taxon>
        <taxon>Ascomycota</taxon>
        <taxon>Pezizomycotina</taxon>
        <taxon>Sordariomycetes</taxon>
        <taxon>Sordariomycetidae</taxon>
        <taxon>Sordariales</taxon>
        <taxon>Lasiosphaeriaceae</taxon>
        <taxon>Bombardia</taxon>
    </lineage>
</organism>
<proteinExistence type="predicted"/>
<keyword evidence="2 6" id="KW-0812">Transmembrane</keyword>
<protein>
    <submittedName>
        <fullName evidence="7">Uncharacterized protein</fullName>
    </submittedName>
</protein>